<organism evidence="2 3">
    <name type="scientific">[Eubacterium] siraeum 70/3</name>
    <dbReference type="NCBI Taxonomy" id="657319"/>
    <lineage>
        <taxon>Bacteria</taxon>
        <taxon>Bacillati</taxon>
        <taxon>Bacillota</taxon>
        <taxon>Clostridia</taxon>
        <taxon>Eubacteriales</taxon>
        <taxon>Oscillospiraceae</taxon>
        <taxon>Oscillospiraceae incertae sedis</taxon>
    </lineage>
</organism>
<name>D4JW85_9FIRM</name>
<reference evidence="2 3" key="2">
    <citation type="submission" date="2010-03" db="EMBL/GenBank/DDBJ databases">
        <authorList>
            <person name="Pajon A."/>
        </authorList>
    </citation>
    <scope>NUCLEOTIDE SEQUENCE [LARGE SCALE GENOMIC DNA]</scope>
    <source>
        <strain evidence="2 3">70/3</strain>
    </source>
</reference>
<dbReference type="BioCyc" id="ESIR657319:G136K-2014-MONOMER"/>
<gene>
    <name evidence="2" type="ORF">EUS_23800</name>
</gene>
<dbReference type="HOGENOM" id="CLU_1967248_0_0_9"/>
<proteinExistence type="predicted"/>
<protein>
    <submittedName>
        <fullName evidence="2">Uncharacterized protein</fullName>
    </submittedName>
</protein>
<evidence type="ECO:0000313" key="3">
    <source>
        <dbReference type="Proteomes" id="UP000008803"/>
    </source>
</evidence>
<feature type="region of interest" description="Disordered" evidence="1">
    <location>
        <begin position="52"/>
        <end position="74"/>
    </location>
</feature>
<dbReference type="Proteomes" id="UP000008803">
    <property type="component" value="Chromosome"/>
</dbReference>
<evidence type="ECO:0000256" key="1">
    <source>
        <dbReference type="SAM" id="MobiDB-lite"/>
    </source>
</evidence>
<dbReference type="EMBL" id="FP929044">
    <property type="protein sequence ID" value="CBK97354.1"/>
    <property type="molecule type" value="Genomic_DNA"/>
</dbReference>
<dbReference type="KEGG" id="esu:EUS_23800"/>
<accession>D4JW85</accession>
<dbReference type="AlphaFoldDB" id="D4JW85"/>
<sequence length="127" mass="14345">MWDGEVGCSNPSGSRLDFCGRQNLTFDKGWAWMPEVERPKALSTDAYKWSQKVGAGRTDRKRPRLQRTQSQQSVHMARVMVQSEGWLSFYNDSGNGSIRCNGRGKPLALRKASGIVRMRKQTSIYGC</sequence>
<evidence type="ECO:0000313" key="2">
    <source>
        <dbReference type="EMBL" id="CBK97354.1"/>
    </source>
</evidence>
<reference evidence="2 3" key="1">
    <citation type="submission" date="2010-03" db="EMBL/GenBank/DDBJ databases">
        <title>The genome sequence of Eubacterium siraeum 70/3.</title>
        <authorList>
            <consortium name="metaHIT consortium -- http://www.metahit.eu/"/>
            <person name="Pajon A."/>
            <person name="Turner K."/>
            <person name="Parkhill J."/>
            <person name="Duncan S."/>
            <person name="Flint H."/>
        </authorList>
    </citation>
    <scope>NUCLEOTIDE SEQUENCE [LARGE SCALE GENOMIC DNA]</scope>
    <source>
        <strain evidence="2 3">70/3</strain>
    </source>
</reference>